<dbReference type="SUPFAM" id="SSF57535">
    <property type="entry name" value="Complement control module/SCR domain"/>
    <property type="match status" value="1"/>
</dbReference>
<dbReference type="AlphaFoldDB" id="A0A553P8Q1"/>
<dbReference type="Proteomes" id="UP000318571">
    <property type="component" value="Chromosome 3"/>
</dbReference>
<keyword evidence="4" id="KW-0732">Signal</keyword>
<dbReference type="InterPro" id="IPR000436">
    <property type="entry name" value="Sushi_SCR_CCP_dom"/>
</dbReference>
<dbReference type="InterPro" id="IPR015915">
    <property type="entry name" value="Kelch-typ_b-propeller"/>
</dbReference>
<dbReference type="PANTHER" id="PTHR16311">
    <property type="entry name" value="THROMBOSPONDIN TYPE I DOMAIN-CONTAINING 1"/>
    <property type="match status" value="1"/>
</dbReference>
<sequence length="1084" mass="117792">MEEKITLLAIILVITITSGQASSFKTLESGNQCFYLSTVKKMPFGPDNSDELTKECAKMKLEPARMKSTDDFQAIAEVAECGMAQTLADTPFVHGHGENDVTLGGNPATEGRCWIFDWKAFVSQVATEGDFCTPGSTNEAPKEPFFICSKASLCDDLPCISHPSRTDVCVRDLGLLDYNQAKKSCIESGGTFANVLTPEDKIFITTSFSEQQDFWTSLSASSKTFLGNGEGCNNATACINGYNLTWSLPNGEMTQFSSSHASLASSMSISPEFSGHLRMLGASNLTGGPTEDQFSTLCEYQTSAIPKGPPEFQSNAITCVAPTIPAEAKMKVSPNQTHTQACPGSKLRLDCDAGGLNQIKFDDETHFDLTCQSDRQYQLPNPWPECNEFAWCTLPTTWPDEMETTATGQELQNGQSFEVTCKNNQSLMTKVDSLKDDLSSVTLLSSVQIGCGSNGRLNESVDSYTCTQDCNKPVVDASIMTHNWTKTTDPVNNDQIRFSCSKTGKKIVKKSSGELMDNVTMSCRVNGRFDKEIMDFACTDNELSDCQVPPVIPDGDFICSSPIFERHSTCGFICQSGYISSKKSSAKCVVDPITNTTKWDLDITTNFECKPGIDIVIGGVGPEKDYMDTVEMFAPGNTCHQKQGPKMANKLIGVSADFIYGSAVVCGGASQDYINCKSGIGGSRVCGDNVQCVTTLGGTPWCTGPKTKRCLVYDKELTQSWLHTFDLKMPRVYAASLKLPDGSLWILGGISEDNILSSTEIVQQNAVTKKWETVWGVAMSEPKFGHCAMLMPDQENVLVTGGFNRNGFVKLGSIFNLITKKWNTKEYYTYKDGHRMDHSCGTFELNGAYVPLVIGGSNEIQTGKVMERFNSADHTWSTLEPPLNKGFRSGVATTVNGKLTLIGGVHCYFNATTKTEKCSSTSSALQYNDGTVPFWKIIPFAMNGTRSNHATMRVPDNLFRSDCKLDIVDGGYGSWSQWACSTTCGNGIQTRSRECDSPAPKNGGDPCTTLGEATETGQCSLEPCPPVNGEWSVWTDWGSCSVNCGSGVQNRSRECNNPAPQSGGTECQGDAEESQACELEPCLK</sequence>
<dbReference type="PROSITE" id="PS50092">
    <property type="entry name" value="TSP1"/>
    <property type="match status" value="2"/>
</dbReference>
<dbReference type="Pfam" id="PF00090">
    <property type="entry name" value="TSP_1"/>
    <property type="match status" value="2"/>
</dbReference>
<feature type="signal peptide" evidence="4">
    <location>
        <begin position="1"/>
        <end position="21"/>
    </location>
</feature>
<dbReference type="GO" id="GO:0071944">
    <property type="term" value="C:cell periphery"/>
    <property type="evidence" value="ECO:0007669"/>
    <property type="project" value="TreeGrafter"/>
</dbReference>
<comment type="caution">
    <text evidence="6">The sequence shown here is derived from an EMBL/GenBank/DDBJ whole genome shotgun (WGS) entry which is preliminary data.</text>
</comment>
<evidence type="ECO:0000259" key="5">
    <source>
        <dbReference type="SMART" id="SM00032"/>
    </source>
</evidence>
<dbReference type="FunFam" id="2.20.100.10:FF:000007">
    <property type="entry name" value="Thrombospondin 1"/>
    <property type="match status" value="1"/>
</dbReference>
<evidence type="ECO:0000313" key="6">
    <source>
        <dbReference type="EMBL" id="TRY74063.1"/>
    </source>
</evidence>
<dbReference type="PRINTS" id="PR01705">
    <property type="entry name" value="TSP1REPEAT"/>
</dbReference>
<proteinExistence type="predicted"/>
<dbReference type="InterPro" id="IPR038877">
    <property type="entry name" value="THSD1"/>
</dbReference>
<dbReference type="Gene3D" id="2.20.100.10">
    <property type="entry name" value="Thrombospondin type-1 (TSP1) repeat"/>
    <property type="match status" value="2"/>
</dbReference>
<gene>
    <name evidence="6" type="ORF">TCAL_08740</name>
</gene>
<evidence type="ECO:0000256" key="4">
    <source>
        <dbReference type="SAM" id="SignalP"/>
    </source>
</evidence>
<keyword evidence="1" id="KW-0677">Repeat</keyword>
<dbReference type="SUPFAM" id="SSF117281">
    <property type="entry name" value="Kelch motif"/>
    <property type="match status" value="1"/>
</dbReference>
<evidence type="ECO:0000256" key="1">
    <source>
        <dbReference type="ARBA" id="ARBA00022737"/>
    </source>
</evidence>
<feature type="domain" description="Sushi" evidence="5">
    <location>
        <begin position="546"/>
        <end position="605"/>
    </location>
</feature>
<protein>
    <recommendedName>
        <fullName evidence="5">Sushi domain-containing protein</fullName>
    </recommendedName>
</protein>
<dbReference type="EMBL" id="VCGU01000007">
    <property type="protein sequence ID" value="TRY74063.1"/>
    <property type="molecule type" value="Genomic_DNA"/>
</dbReference>
<dbReference type="Gene3D" id="2.120.10.80">
    <property type="entry name" value="Kelch-type beta propeller"/>
    <property type="match status" value="1"/>
</dbReference>
<dbReference type="SMART" id="SM00209">
    <property type="entry name" value="TSP1"/>
    <property type="match status" value="2"/>
</dbReference>
<dbReference type="InterPro" id="IPR035976">
    <property type="entry name" value="Sushi/SCR/CCP_sf"/>
</dbReference>
<dbReference type="STRING" id="6832.A0A553P8Q1"/>
<dbReference type="FunFam" id="2.20.100.10:FF:000001">
    <property type="entry name" value="semaphorin-5A isoform X1"/>
    <property type="match status" value="1"/>
</dbReference>
<dbReference type="SUPFAM" id="SSF82895">
    <property type="entry name" value="TSP-1 type 1 repeat"/>
    <property type="match status" value="2"/>
</dbReference>
<evidence type="ECO:0000313" key="7">
    <source>
        <dbReference type="Proteomes" id="UP000318571"/>
    </source>
</evidence>
<keyword evidence="7" id="KW-1185">Reference proteome</keyword>
<evidence type="ECO:0000256" key="2">
    <source>
        <dbReference type="ARBA" id="ARBA00023157"/>
    </source>
</evidence>
<feature type="domain" description="Sushi" evidence="5">
    <location>
        <begin position="319"/>
        <end position="386"/>
    </location>
</feature>
<feature type="region of interest" description="Disordered" evidence="3">
    <location>
        <begin position="1049"/>
        <end position="1073"/>
    </location>
</feature>
<reference evidence="6 7" key="1">
    <citation type="journal article" date="2018" name="Nat. Ecol. Evol.">
        <title>Genomic signatures of mitonuclear coevolution across populations of Tigriopus californicus.</title>
        <authorList>
            <person name="Barreto F.S."/>
            <person name="Watson E.T."/>
            <person name="Lima T.G."/>
            <person name="Willett C.S."/>
            <person name="Edmands S."/>
            <person name="Li W."/>
            <person name="Burton R.S."/>
        </authorList>
    </citation>
    <scope>NUCLEOTIDE SEQUENCE [LARGE SCALE GENOMIC DNA]</scope>
    <source>
        <strain evidence="6 7">San Diego</strain>
    </source>
</reference>
<accession>A0A553P8Q1</accession>
<feature type="chain" id="PRO_5022114266" description="Sushi domain-containing protein" evidence="4">
    <location>
        <begin position="22"/>
        <end position="1084"/>
    </location>
</feature>
<dbReference type="InterPro" id="IPR000884">
    <property type="entry name" value="TSP1_rpt"/>
</dbReference>
<evidence type="ECO:0000256" key="3">
    <source>
        <dbReference type="SAM" id="MobiDB-lite"/>
    </source>
</evidence>
<name>A0A553P8Q1_TIGCA</name>
<dbReference type="SMART" id="SM00032">
    <property type="entry name" value="CCP"/>
    <property type="match status" value="2"/>
</dbReference>
<dbReference type="InterPro" id="IPR036383">
    <property type="entry name" value="TSP1_rpt_sf"/>
</dbReference>
<dbReference type="CDD" id="cd00033">
    <property type="entry name" value="CCP"/>
    <property type="match status" value="1"/>
</dbReference>
<organism evidence="6 7">
    <name type="scientific">Tigriopus californicus</name>
    <name type="common">Marine copepod</name>
    <dbReference type="NCBI Taxonomy" id="6832"/>
    <lineage>
        <taxon>Eukaryota</taxon>
        <taxon>Metazoa</taxon>
        <taxon>Ecdysozoa</taxon>
        <taxon>Arthropoda</taxon>
        <taxon>Crustacea</taxon>
        <taxon>Multicrustacea</taxon>
        <taxon>Hexanauplia</taxon>
        <taxon>Copepoda</taxon>
        <taxon>Harpacticoida</taxon>
        <taxon>Harpacticidae</taxon>
        <taxon>Tigriopus</taxon>
    </lineage>
</organism>
<dbReference type="PANTHER" id="PTHR16311:SF3">
    <property type="entry name" value="THROMBOSPONDIN TYPE-1 DOMAIN-CONTAINING PROTEIN 1"/>
    <property type="match status" value="1"/>
</dbReference>
<keyword evidence="2" id="KW-1015">Disulfide bond</keyword>